<feature type="domain" description="N-acetyltransferase" evidence="1">
    <location>
        <begin position="18"/>
        <end position="178"/>
    </location>
</feature>
<dbReference type="Gene3D" id="3.40.630.30">
    <property type="match status" value="1"/>
</dbReference>
<dbReference type="InterPro" id="IPR051531">
    <property type="entry name" value="N-acetyltransferase"/>
</dbReference>
<name>A0AAW7IBN2_9BACI</name>
<proteinExistence type="predicted"/>
<organism evidence="2 3">
    <name type="scientific">Peribacillus simplex</name>
    <dbReference type="NCBI Taxonomy" id="1478"/>
    <lineage>
        <taxon>Bacteria</taxon>
        <taxon>Bacillati</taxon>
        <taxon>Bacillota</taxon>
        <taxon>Bacilli</taxon>
        <taxon>Bacillales</taxon>
        <taxon>Bacillaceae</taxon>
        <taxon>Peribacillus</taxon>
    </lineage>
</organism>
<evidence type="ECO:0000313" key="3">
    <source>
        <dbReference type="Proteomes" id="UP001234602"/>
    </source>
</evidence>
<dbReference type="InterPro" id="IPR000182">
    <property type="entry name" value="GNAT_dom"/>
</dbReference>
<comment type="caution">
    <text evidence="2">The sequence shown here is derived from an EMBL/GenBank/DDBJ whole genome shotgun (WGS) entry which is preliminary data.</text>
</comment>
<reference evidence="2" key="1">
    <citation type="submission" date="2023-06" db="EMBL/GenBank/DDBJ databases">
        <title>Comparative genomics of Bacillaceae isolates and their secondary metabolite potential.</title>
        <authorList>
            <person name="Song L."/>
            <person name="Nielsen L.J."/>
            <person name="Mohite O."/>
            <person name="Xu X."/>
            <person name="Weber T."/>
            <person name="Kovacs A.T."/>
        </authorList>
    </citation>
    <scope>NUCLEOTIDE SEQUENCE</scope>
    <source>
        <strain evidence="2">D8_B_37</strain>
    </source>
</reference>
<accession>A0AAW7IBN2</accession>
<dbReference type="AlphaFoldDB" id="A0AAW7IBN2"/>
<dbReference type="EC" id="2.-.-.-" evidence="2"/>
<dbReference type="GO" id="GO:0008999">
    <property type="term" value="F:protein-N-terminal-alanine acetyltransferase activity"/>
    <property type="evidence" value="ECO:0007669"/>
    <property type="project" value="TreeGrafter"/>
</dbReference>
<dbReference type="CDD" id="cd04301">
    <property type="entry name" value="NAT_SF"/>
    <property type="match status" value="1"/>
</dbReference>
<dbReference type="SUPFAM" id="SSF55729">
    <property type="entry name" value="Acyl-CoA N-acyltransferases (Nat)"/>
    <property type="match status" value="1"/>
</dbReference>
<evidence type="ECO:0000259" key="1">
    <source>
        <dbReference type="PROSITE" id="PS51186"/>
    </source>
</evidence>
<dbReference type="RefSeq" id="WP_089364256.1">
    <property type="nucleotide sequence ID" value="NZ_JAUCEY010000008.1"/>
</dbReference>
<dbReference type="Proteomes" id="UP001234602">
    <property type="component" value="Unassembled WGS sequence"/>
</dbReference>
<dbReference type="PANTHER" id="PTHR43792:SF9">
    <property type="entry name" value="RIBOSOMAL-PROTEIN-ALANINE ACETYLTRANSFERASE"/>
    <property type="match status" value="1"/>
</dbReference>
<dbReference type="Pfam" id="PF13302">
    <property type="entry name" value="Acetyltransf_3"/>
    <property type="match status" value="1"/>
</dbReference>
<sequence>MNVKDIYGQLPTIESKRLVMRKVTMNDAEDMFAYASNSDVSRFVTWEAHRSLCDTRDFIRFALQNYEDKKIAPWGIQYKESGKLIGTIDFVSWQVDHHRAEIGYVLAPEYWGNGLVTEAAKKIIEFGFDNMNLVRIQARCFVGNLASERVMQKAGMSFEGIIRKGMFVKGKHEDLKLYSIIKG</sequence>
<evidence type="ECO:0000313" key="2">
    <source>
        <dbReference type="EMBL" id="MDM5453468.1"/>
    </source>
</evidence>
<dbReference type="GO" id="GO:0005737">
    <property type="term" value="C:cytoplasm"/>
    <property type="evidence" value="ECO:0007669"/>
    <property type="project" value="TreeGrafter"/>
</dbReference>
<dbReference type="PROSITE" id="PS51186">
    <property type="entry name" value="GNAT"/>
    <property type="match status" value="1"/>
</dbReference>
<gene>
    <name evidence="2" type="ORF">QUF89_14920</name>
</gene>
<dbReference type="EMBL" id="JAUCEY010000008">
    <property type="protein sequence ID" value="MDM5453468.1"/>
    <property type="molecule type" value="Genomic_DNA"/>
</dbReference>
<keyword evidence="2" id="KW-0808">Transferase</keyword>
<dbReference type="PANTHER" id="PTHR43792">
    <property type="entry name" value="GNAT FAMILY, PUTATIVE (AFU_ORTHOLOGUE AFUA_3G00765)-RELATED-RELATED"/>
    <property type="match status" value="1"/>
</dbReference>
<protein>
    <submittedName>
        <fullName evidence="2">GNAT family protein</fullName>
        <ecNumber evidence="2">2.-.-.-</ecNumber>
    </submittedName>
</protein>
<dbReference type="InterPro" id="IPR016181">
    <property type="entry name" value="Acyl_CoA_acyltransferase"/>
</dbReference>